<dbReference type="EMBL" id="LDQV01000030">
    <property type="protein sequence ID" value="KTR25876.1"/>
    <property type="molecule type" value="Genomic_DNA"/>
</dbReference>
<dbReference type="Proteomes" id="UP000072605">
    <property type="component" value="Unassembled WGS sequence"/>
</dbReference>
<dbReference type="RefSeq" id="WP_023469690.1">
    <property type="nucleotide sequence ID" value="NZ_FMYN01000004.1"/>
</dbReference>
<reference evidence="1 4" key="1">
    <citation type="journal article" date="2015" name="Int. J. Syst. Evol. Microbiol.">
        <title>Exiguobacterium enclense sp. nov., isolated from sediment.</title>
        <authorList>
            <person name="Dastager S.G."/>
            <person name="Mawlankar R."/>
            <person name="Sonalkar V.V."/>
            <person name="Thorat M.N."/>
            <person name="Mual P."/>
            <person name="Verma A."/>
            <person name="Krishnamurthi S."/>
            <person name="Tang S.K."/>
            <person name="Li W.J."/>
        </authorList>
    </citation>
    <scope>NUCLEOTIDE SEQUENCE [LARGE SCALE GENOMIC DNA]</scope>
    <source>
        <strain evidence="1 4">NIO-1109</strain>
    </source>
</reference>
<dbReference type="GeneID" id="90838106"/>
<reference evidence="3 6" key="3">
    <citation type="submission" date="2023-12" db="EMBL/GenBank/DDBJ databases">
        <authorList>
            <person name="Easwaran N."/>
            <person name="Lazarus H.P.S."/>
        </authorList>
    </citation>
    <scope>NUCLEOTIDE SEQUENCE [LARGE SCALE GENOMIC DNA]</scope>
    <source>
        <strain evidence="3 6">VIT-2023</strain>
    </source>
</reference>
<keyword evidence="6" id="KW-1185">Reference proteome</keyword>
<reference evidence="2 5" key="2">
    <citation type="journal article" date="2016" name="Front. Microbiol.">
        <title>Genomic Resource of Rice Seed Associated Bacteria.</title>
        <authorList>
            <person name="Midha S."/>
            <person name="Bansal K."/>
            <person name="Sharma S."/>
            <person name="Kumar N."/>
            <person name="Patil P.P."/>
            <person name="Chaudhry V."/>
            <person name="Patil P.B."/>
        </authorList>
    </citation>
    <scope>NUCLEOTIDE SEQUENCE [LARGE SCALE GENOMIC DNA]</scope>
    <source>
        <strain evidence="2 5">RSA11</strain>
    </source>
</reference>
<proteinExistence type="predicted"/>
<evidence type="ECO:0000313" key="1">
    <source>
        <dbReference type="EMBL" id="KSU48428.1"/>
    </source>
</evidence>
<sequence>MYDAQAVQTLSSCLQRLNEGKGIEPLVATEGTELPKVINRLKQFDPLKNGLSINEIVHLANALIGEHMSATTIQNWTKREVRDIIGVPHRGKKYSINQASIIYLLDDLKHLFSLEETRELLTIVFKNPNIDEDDLISPLNFYLVYTQHAETSGPIELTEKRLRRSLERINAYRPETVHVLQLCLYARRVSHLTHEAKQRLHHVLQTT</sequence>
<organism evidence="1 4">
    <name type="scientific">Exiguobacterium indicum</name>
    <dbReference type="NCBI Taxonomy" id="296995"/>
    <lineage>
        <taxon>Bacteria</taxon>
        <taxon>Bacillati</taxon>
        <taxon>Bacillota</taxon>
        <taxon>Bacilli</taxon>
        <taxon>Bacillales</taxon>
        <taxon>Bacillales Family XII. Incertae Sedis</taxon>
        <taxon>Exiguobacterium</taxon>
    </lineage>
</organism>
<evidence type="ECO:0000313" key="4">
    <source>
        <dbReference type="Proteomes" id="UP000053797"/>
    </source>
</evidence>
<gene>
    <name evidence="1" type="ORF">AS033_12465</name>
    <name evidence="2" type="ORF">RSA11_13375</name>
    <name evidence="3" type="ORF">SZL87_12965</name>
</gene>
<name>A0A0V8GDU8_9BACL</name>
<dbReference type="PANTHER" id="PTHR40056">
    <property type="entry name" value="HYPOTHETICAL CYTOSOLIC PROTEIN"/>
    <property type="match status" value="1"/>
</dbReference>
<dbReference type="PANTHER" id="PTHR40056:SF1">
    <property type="entry name" value="DUF1836 DOMAIN-CONTAINING PROTEIN"/>
    <property type="match status" value="1"/>
</dbReference>
<comment type="caution">
    <text evidence="1">The sequence shown here is derived from an EMBL/GenBank/DDBJ whole genome shotgun (WGS) entry which is preliminary data.</text>
</comment>
<evidence type="ECO:0000313" key="6">
    <source>
        <dbReference type="Proteomes" id="UP001387110"/>
    </source>
</evidence>
<evidence type="ECO:0000313" key="3">
    <source>
        <dbReference type="EMBL" id="MEI4463329.1"/>
    </source>
</evidence>
<dbReference type="EMBL" id="LNQL01000004">
    <property type="protein sequence ID" value="KSU48428.1"/>
    <property type="molecule type" value="Genomic_DNA"/>
</dbReference>
<dbReference type="InterPro" id="IPR014975">
    <property type="entry name" value="DUF1836"/>
</dbReference>
<dbReference type="Pfam" id="PF08876">
    <property type="entry name" value="DUF1836"/>
    <property type="match status" value="1"/>
</dbReference>
<dbReference type="Proteomes" id="UP000053797">
    <property type="component" value="Unassembled WGS sequence"/>
</dbReference>
<protein>
    <submittedName>
        <fullName evidence="3">DUF1836 domain-containing protein</fullName>
    </submittedName>
</protein>
<accession>A0A0V8GDU8</accession>
<evidence type="ECO:0000313" key="5">
    <source>
        <dbReference type="Proteomes" id="UP000072605"/>
    </source>
</evidence>
<dbReference type="EMBL" id="JBAWKY010000004">
    <property type="protein sequence ID" value="MEI4463329.1"/>
    <property type="molecule type" value="Genomic_DNA"/>
</dbReference>
<dbReference type="Proteomes" id="UP001387110">
    <property type="component" value="Unassembled WGS sequence"/>
</dbReference>
<dbReference type="OrthoDB" id="2351599at2"/>
<dbReference type="AlphaFoldDB" id="A0A0V8GDU8"/>
<evidence type="ECO:0000313" key="2">
    <source>
        <dbReference type="EMBL" id="KTR25876.1"/>
    </source>
</evidence>